<dbReference type="PANTHER" id="PTHR10300:SF14">
    <property type="entry name" value="PROTEIN SARAH"/>
    <property type="match status" value="1"/>
</dbReference>
<dbReference type="GO" id="GO:0005634">
    <property type="term" value="C:nucleus"/>
    <property type="evidence" value="ECO:0007669"/>
    <property type="project" value="TreeGrafter"/>
</dbReference>
<dbReference type="Proteomes" id="UP000242146">
    <property type="component" value="Unassembled WGS sequence"/>
</dbReference>
<dbReference type="PANTHER" id="PTHR10300">
    <property type="entry name" value="CALCIPRESSIN"/>
    <property type="match status" value="1"/>
</dbReference>
<evidence type="ECO:0000313" key="3">
    <source>
        <dbReference type="EMBL" id="ORX62729.1"/>
    </source>
</evidence>
<reference evidence="3 4" key="1">
    <citation type="submission" date="2016-07" db="EMBL/GenBank/DDBJ databases">
        <title>Pervasive Adenine N6-methylation of Active Genes in Fungi.</title>
        <authorList>
            <consortium name="DOE Joint Genome Institute"/>
            <person name="Mondo S.J."/>
            <person name="Dannebaum R.O."/>
            <person name="Kuo R.C."/>
            <person name="Labutti K."/>
            <person name="Haridas S."/>
            <person name="Kuo A."/>
            <person name="Salamov A."/>
            <person name="Ahrendt S.R."/>
            <person name="Lipzen A."/>
            <person name="Sullivan W."/>
            <person name="Andreopoulos W.B."/>
            <person name="Clum A."/>
            <person name="Lindquist E."/>
            <person name="Daum C."/>
            <person name="Ramamoorthy G.K."/>
            <person name="Gryganskyi A."/>
            <person name="Culley D."/>
            <person name="Magnuson J.K."/>
            <person name="James T.Y."/>
            <person name="O'Malley M.A."/>
            <person name="Stajich J.E."/>
            <person name="Spatafora J.W."/>
            <person name="Visel A."/>
            <person name="Grigoriev I.V."/>
        </authorList>
    </citation>
    <scope>NUCLEOTIDE SEQUENCE [LARGE SCALE GENOMIC DNA]</scope>
    <source>
        <strain evidence="3 4">NRRL 3301</strain>
    </source>
</reference>
<dbReference type="AlphaFoldDB" id="A0A1X2GXB1"/>
<protein>
    <recommendedName>
        <fullName evidence="5">Calcipressin</fullName>
    </recommendedName>
</protein>
<dbReference type="OrthoDB" id="17212at2759"/>
<feature type="region of interest" description="Disordered" evidence="2">
    <location>
        <begin position="246"/>
        <end position="265"/>
    </location>
</feature>
<dbReference type="Gene3D" id="3.30.70.330">
    <property type="match status" value="1"/>
</dbReference>
<proteinExistence type="inferred from homology"/>
<dbReference type="GO" id="GO:0005737">
    <property type="term" value="C:cytoplasm"/>
    <property type="evidence" value="ECO:0007669"/>
    <property type="project" value="TreeGrafter"/>
</dbReference>
<evidence type="ECO:0000256" key="2">
    <source>
        <dbReference type="SAM" id="MobiDB-lite"/>
    </source>
</evidence>
<evidence type="ECO:0000313" key="4">
    <source>
        <dbReference type="Proteomes" id="UP000242146"/>
    </source>
</evidence>
<dbReference type="GO" id="GO:0008597">
    <property type="term" value="F:calcium-dependent protein serine/threonine phosphatase regulator activity"/>
    <property type="evidence" value="ECO:0007669"/>
    <property type="project" value="TreeGrafter"/>
</dbReference>
<dbReference type="InterPro" id="IPR012677">
    <property type="entry name" value="Nucleotide-bd_a/b_plait_sf"/>
</dbReference>
<accession>A0A1X2GXB1</accession>
<organism evidence="3 4">
    <name type="scientific">Hesseltinella vesiculosa</name>
    <dbReference type="NCBI Taxonomy" id="101127"/>
    <lineage>
        <taxon>Eukaryota</taxon>
        <taxon>Fungi</taxon>
        <taxon>Fungi incertae sedis</taxon>
        <taxon>Mucoromycota</taxon>
        <taxon>Mucoromycotina</taxon>
        <taxon>Mucoromycetes</taxon>
        <taxon>Mucorales</taxon>
        <taxon>Cunninghamellaceae</taxon>
        <taxon>Hesseltinella</taxon>
    </lineage>
</organism>
<dbReference type="STRING" id="101127.A0A1X2GXB1"/>
<comment type="similarity">
    <text evidence="1">Belongs to the RCAN family.</text>
</comment>
<name>A0A1X2GXB1_9FUNG</name>
<gene>
    <name evidence="3" type="ORF">DM01DRAFT_1330859</name>
</gene>
<evidence type="ECO:0000256" key="1">
    <source>
        <dbReference type="ARBA" id="ARBA00008209"/>
    </source>
</evidence>
<dbReference type="GO" id="GO:0019722">
    <property type="term" value="P:calcium-mediated signaling"/>
    <property type="evidence" value="ECO:0007669"/>
    <property type="project" value="InterPro"/>
</dbReference>
<comment type="caution">
    <text evidence="3">The sequence shown here is derived from an EMBL/GenBank/DDBJ whole genome shotgun (WGS) entry which is preliminary data.</text>
</comment>
<dbReference type="EMBL" id="MCGT01000001">
    <property type="protein sequence ID" value="ORX62729.1"/>
    <property type="molecule type" value="Genomic_DNA"/>
</dbReference>
<sequence length="265" mass="29704">MTTTIATNTLIIPDIPSLFFTSDMAMTTIEAQCASFGDLHRFIPMKGFGRFMVIYKDTQRAMAAKNTIDRAHVYWTHIHDKAVIYKVNDQLIQPAPLHLIIHDLEIRAYFGQHNPIEPDQSKLSLQVPDPGRNFLISPPGEPFDEWKQREESPPNKAVMASDLLRALTMVEDKDDMDLDSLDGFQLEGNLQPDDDLPGLDASAISTSHSELATPTLQLSFDHDHLELPTILIQDMDGSVLAQHEEKIGKSARPMPTARPPVFSSY</sequence>
<keyword evidence="4" id="KW-1185">Reference proteome</keyword>
<dbReference type="Pfam" id="PF04847">
    <property type="entry name" value="Calcipressin"/>
    <property type="match status" value="1"/>
</dbReference>
<dbReference type="InterPro" id="IPR006931">
    <property type="entry name" value="Calcipressin"/>
</dbReference>
<evidence type="ECO:0008006" key="5">
    <source>
        <dbReference type="Google" id="ProtNLM"/>
    </source>
</evidence>